<sequence>MAKMFTKVLSNAEVGEIYERSLTLLENKGVVVDHPEALQLLDKAGAAVDWNTKTVRFSRAVTEAALKVVPKSFLLAAHDPKYDLPFPAPRLPFYIRPNTGGPHYLEPGGTHRPIYLEDVINWTRLADALPPIDFTSLPSTSGLPQQSVDVHTYRTVVAHTNKHTWIQPYSKGSVKVIINMAAMLAGGYEKLRERPLISMIACSLTPLEFKAMDVEVVLQCARYGVPIFCSSLPTAGGTSPITPAGTILLASTEVLAQVVMAQLFHPGSPVFANVMLFSMDMRNGGCFIHSVEATLQNAGIIQFIKEGYGIYTHTYGFGSDSNTTDSQCMIERAMHSTLIAGSGANILGGAGQLEVACTISPLQLVIDAEIGAMLKRELGGVDVTEDTLALEEILNLPPGGNFVESMHTLRHCRDNLVPMNFNRVNREMWLREGSKDLTTKALDMLSSIMNQPLQTYRTMDQLQQLDQMVKSADVELKK</sequence>
<dbReference type="InterPro" id="IPR038601">
    <property type="entry name" value="MttB-like_sf"/>
</dbReference>
<accession>A0A3G1KZ50</accession>
<proteinExistence type="inferred from homology"/>
<dbReference type="OrthoDB" id="5418352at2"/>
<comment type="similarity">
    <text evidence="1">Belongs to the trimethylamine methyltransferase family.</text>
</comment>
<dbReference type="GO" id="GO:0032259">
    <property type="term" value="P:methylation"/>
    <property type="evidence" value="ECO:0007669"/>
    <property type="project" value="UniProtKB-KW"/>
</dbReference>
<protein>
    <recommendedName>
        <fullName evidence="6">Trimethylamine methyltransferase</fullName>
    </recommendedName>
</protein>
<evidence type="ECO:0008006" key="6">
    <source>
        <dbReference type="Google" id="ProtNLM"/>
    </source>
</evidence>
<dbReference type="Gene3D" id="3.20.20.480">
    <property type="entry name" value="Trimethylamine methyltransferase-like"/>
    <property type="match status" value="1"/>
</dbReference>
<evidence type="ECO:0000256" key="1">
    <source>
        <dbReference type="ARBA" id="ARBA00007137"/>
    </source>
</evidence>
<dbReference type="GO" id="GO:0015948">
    <property type="term" value="P:methanogenesis"/>
    <property type="evidence" value="ECO:0007669"/>
    <property type="project" value="InterPro"/>
</dbReference>
<dbReference type="Proteomes" id="UP000323521">
    <property type="component" value="Chromosome"/>
</dbReference>
<reference evidence="4 5" key="1">
    <citation type="submission" date="2016-10" db="EMBL/GenBank/DDBJ databases">
        <title>Complete Genome Sequence of Peptococcaceae strain DCMF.</title>
        <authorList>
            <person name="Edwards R.J."/>
            <person name="Holland S.I."/>
            <person name="Deshpande N.P."/>
            <person name="Wong Y.K."/>
            <person name="Ertan H."/>
            <person name="Manefield M."/>
            <person name="Russell T.L."/>
            <person name="Lee M.J."/>
        </authorList>
    </citation>
    <scope>NUCLEOTIDE SEQUENCE [LARGE SCALE GENOMIC DNA]</scope>
    <source>
        <strain evidence="4 5">DCMF</strain>
    </source>
</reference>
<evidence type="ECO:0000313" key="4">
    <source>
        <dbReference type="EMBL" id="ATW27762.1"/>
    </source>
</evidence>
<dbReference type="AlphaFoldDB" id="A0A3G1KZ50"/>
<dbReference type="Pfam" id="PF06253">
    <property type="entry name" value="MTTB"/>
    <property type="match status" value="1"/>
</dbReference>
<evidence type="ECO:0000256" key="2">
    <source>
        <dbReference type="ARBA" id="ARBA00022603"/>
    </source>
</evidence>
<keyword evidence="2" id="KW-0489">Methyltransferase</keyword>
<dbReference type="RefSeq" id="WP_148137144.1">
    <property type="nucleotide sequence ID" value="NZ_CP017634.1"/>
</dbReference>
<dbReference type="GO" id="GO:0008168">
    <property type="term" value="F:methyltransferase activity"/>
    <property type="evidence" value="ECO:0007669"/>
    <property type="project" value="UniProtKB-KW"/>
</dbReference>
<dbReference type="InterPro" id="IPR010426">
    <property type="entry name" value="MTTB_MeTrfase"/>
</dbReference>
<keyword evidence="5" id="KW-1185">Reference proteome</keyword>
<dbReference type="EMBL" id="CP017634">
    <property type="protein sequence ID" value="ATW27762.1"/>
    <property type="molecule type" value="Genomic_DNA"/>
</dbReference>
<name>A0A3G1KZ50_FORW1</name>
<organism evidence="4 5">
    <name type="scientific">Formimonas warabiya</name>
    <dbReference type="NCBI Taxonomy" id="1761012"/>
    <lineage>
        <taxon>Bacteria</taxon>
        <taxon>Bacillati</taxon>
        <taxon>Bacillota</taxon>
        <taxon>Clostridia</taxon>
        <taxon>Eubacteriales</taxon>
        <taxon>Peptococcaceae</taxon>
        <taxon>Candidatus Formimonas</taxon>
    </lineage>
</organism>
<dbReference type="KEGG" id="fwa:DCMF_26100"/>
<gene>
    <name evidence="4" type="ORF">DCMF_26100</name>
</gene>
<keyword evidence="3" id="KW-0808">Transferase</keyword>
<evidence type="ECO:0000256" key="3">
    <source>
        <dbReference type="ARBA" id="ARBA00022679"/>
    </source>
</evidence>
<evidence type="ECO:0000313" key="5">
    <source>
        <dbReference type="Proteomes" id="UP000323521"/>
    </source>
</evidence>